<accession>A0A645HJV0</accession>
<organism evidence="1">
    <name type="scientific">bioreactor metagenome</name>
    <dbReference type="NCBI Taxonomy" id="1076179"/>
    <lineage>
        <taxon>unclassified sequences</taxon>
        <taxon>metagenomes</taxon>
        <taxon>ecological metagenomes</taxon>
    </lineage>
</organism>
<dbReference type="EMBL" id="VSSQ01089783">
    <property type="protein sequence ID" value="MPN35923.1"/>
    <property type="molecule type" value="Genomic_DNA"/>
</dbReference>
<reference evidence="1" key="1">
    <citation type="submission" date="2019-08" db="EMBL/GenBank/DDBJ databases">
        <authorList>
            <person name="Kucharzyk K."/>
            <person name="Murdoch R.W."/>
            <person name="Higgins S."/>
            <person name="Loffler F."/>
        </authorList>
    </citation>
    <scope>NUCLEOTIDE SEQUENCE</scope>
</reference>
<sequence length="64" mass="6410">MLLVAVRTVLSPTQMSASEAAAVITGNGLTIISILAVPVHPLAAVPVTKYVVVAVGLTVMVGVV</sequence>
<gene>
    <name evidence="1" type="ORF">SDC9_183426</name>
</gene>
<name>A0A645HJV0_9ZZZZ</name>
<protein>
    <submittedName>
        <fullName evidence="1">Uncharacterized protein</fullName>
    </submittedName>
</protein>
<dbReference type="AlphaFoldDB" id="A0A645HJV0"/>
<comment type="caution">
    <text evidence="1">The sequence shown here is derived from an EMBL/GenBank/DDBJ whole genome shotgun (WGS) entry which is preliminary data.</text>
</comment>
<evidence type="ECO:0000313" key="1">
    <source>
        <dbReference type="EMBL" id="MPN35923.1"/>
    </source>
</evidence>
<proteinExistence type="predicted"/>